<keyword evidence="3" id="KW-1185">Reference proteome</keyword>
<evidence type="ECO:0000313" key="3">
    <source>
        <dbReference type="Proteomes" id="UP001497602"/>
    </source>
</evidence>
<protein>
    <recommendedName>
        <fullName evidence="4">Cytochrome c domain-containing protein</fullName>
    </recommendedName>
</protein>
<name>A0ABP1FEM3_9FLAO</name>
<dbReference type="EMBL" id="CAXJRC010000046">
    <property type="protein sequence ID" value="CAL2108786.1"/>
    <property type="molecule type" value="Genomic_DNA"/>
</dbReference>
<keyword evidence="1" id="KW-1133">Transmembrane helix</keyword>
<comment type="caution">
    <text evidence="2">The sequence shown here is derived from an EMBL/GenBank/DDBJ whole genome shotgun (WGS) entry which is preliminary data.</text>
</comment>
<dbReference type="RefSeq" id="WP_348740377.1">
    <property type="nucleotide sequence ID" value="NZ_CAXJRC010000046.1"/>
</dbReference>
<sequence length="545" mass="61062">MKQNKNIWYLIGLLLVGIVLYFWLSKSKEGEKIIKEVAKDVKEDLTIDKYVTQNINLGESSVPSGPAKDATKKELYKVAWQQFIALNWPVKTSPSIKGNRGKPSTASGQTFLNVTPTNTPDLVWNTYASKAELFGPKYLKKNALPKWEDLGVPDYSYATPIKQKGTSSFTLFNNLDENNEIGEATVFGGGGLGNTSGGNQVLYEAKMNEVEYSYIRKNNLQNTSIIDTWVKNTKNDLNTYGGTCLTDEAAKKSIVCFPCADTKESKEGAIEIKAAWRKLKEHEHSSRYYTKDVILYEKNAVGAFEYTNEKYALVALHIIRKTKEFPTFIFTTFNHVDNIKNGIYYNNAVALQYSKPPYYQYYKDTTYIEKGKTVTKSVPDTTSYPKHKFIKQGNIAVHSQEEIHTIPQELQDFNSAVQGLINTKNSKSVWQYYELLGVQATPVDYTNKTSDPSYYLANDVVETDYTLRRFTGSFANPTGIKLGTQNVNTKGETVSMGGCKGCHGNAQKGGTDFSFLLQTNDLKPAPISPSQTDIENVQAIVNTMK</sequence>
<gene>
    <name evidence="2" type="ORF">T190115A13A_90132</name>
</gene>
<feature type="transmembrane region" description="Helical" evidence="1">
    <location>
        <begin position="7"/>
        <end position="24"/>
    </location>
</feature>
<evidence type="ECO:0000313" key="2">
    <source>
        <dbReference type="EMBL" id="CAL2108786.1"/>
    </source>
</evidence>
<dbReference type="Proteomes" id="UP001497602">
    <property type="component" value="Unassembled WGS sequence"/>
</dbReference>
<evidence type="ECO:0000256" key="1">
    <source>
        <dbReference type="SAM" id="Phobius"/>
    </source>
</evidence>
<organism evidence="2 3">
    <name type="scientific">Tenacibaculum vairaonense</name>
    <dbReference type="NCBI Taxonomy" id="3137860"/>
    <lineage>
        <taxon>Bacteria</taxon>
        <taxon>Pseudomonadati</taxon>
        <taxon>Bacteroidota</taxon>
        <taxon>Flavobacteriia</taxon>
        <taxon>Flavobacteriales</taxon>
        <taxon>Flavobacteriaceae</taxon>
        <taxon>Tenacibaculum</taxon>
    </lineage>
</organism>
<keyword evidence="1" id="KW-0812">Transmembrane</keyword>
<evidence type="ECO:0008006" key="4">
    <source>
        <dbReference type="Google" id="ProtNLM"/>
    </source>
</evidence>
<accession>A0ABP1FEM3</accession>
<keyword evidence="1" id="KW-0472">Membrane</keyword>
<proteinExistence type="predicted"/>
<reference evidence="2 3" key="1">
    <citation type="submission" date="2024-05" db="EMBL/GenBank/DDBJ databases">
        <authorList>
            <person name="Duchaud E."/>
        </authorList>
    </citation>
    <scope>NUCLEOTIDE SEQUENCE [LARGE SCALE GENOMIC DNA]</scope>
    <source>
        <strain evidence="2">Ena-SAMPLE-TAB-13-05-2024-13:56:06:370-140305</strain>
    </source>
</reference>